<dbReference type="Gene3D" id="3.90.1310.10">
    <property type="entry name" value="Penicillin-binding protein 2a (Domain 2)"/>
    <property type="match status" value="1"/>
</dbReference>
<sequence length="285" mass="31956">MVIQSDEYKEQGISQGRKNEILLAIRGNIYDRKNVALTQNIIHYSLGAQTLKIKDKTLFAAKISNVTGRDVEYYINKLNTKKSFVPLEHKLRQSRVKKLLGERIPGLVIERKSRRSYPQENIAAQVVGFTDIDDRGLTGIEKEFNSHLTGKAGWVVKQVDGKGRSQIKTSFPINPPIDGSSIQLTIDLEYQSILHEELNRRIKETESKGAMGIMIDPQNGAILAMASIPDFNPNQHELSPIENQKNRVLTDQFEPGSTYKIVTATAAVATNAVSLYEEFNCKEGK</sequence>
<dbReference type="Pfam" id="PF03717">
    <property type="entry name" value="PBP_dimer"/>
    <property type="match status" value="1"/>
</dbReference>
<dbReference type="InterPro" id="IPR036138">
    <property type="entry name" value="PBP_dimer_sf"/>
</dbReference>
<comment type="subcellular location">
    <subcellularLocation>
        <location evidence="2">Membrane</location>
    </subcellularLocation>
</comment>
<evidence type="ECO:0000256" key="1">
    <source>
        <dbReference type="ARBA" id="ARBA00001526"/>
    </source>
</evidence>
<dbReference type="AlphaFoldDB" id="A0A382IWN7"/>
<name>A0A382IWN7_9ZZZZ</name>
<keyword evidence="6" id="KW-0472">Membrane</keyword>
<evidence type="ECO:0000256" key="7">
    <source>
        <dbReference type="ARBA" id="ARBA00023251"/>
    </source>
</evidence>
<evidence type="ECO:0000256" key="3">
    <source>
        <dbReference type="ARBA" id="ARBA00012865"/>
    </source>
</evidence>
<dbReference type="InterPro" id="IPR012338">
    <property type="entry name" value="Beta-lactam/transpept-like"/>
</dbReference>
<dbReference type="PANTHER" id="PTHR30627">
    <property type="entry name" value="PEPTIDOGLYCAN D,D-TRANSPEPTIDASE"/>
    <property type="match status" value="1"/>
</dbReference>
<evidence type="ECO:0000256" key="5">
    <source>
        <dbReference type="ARBA" id="ARBA00022801"/>
    </source>
</evidence>
<feature type="non-terminal residue" evidence="10">
    <location>
        <position position="285"/>
    </location>
</feature>
<dbReference type="GO" id="GO:0008800">
    <property type="term" value="F:beta-lactamase activity"/>
    <property type="evidence" value="ECO:0007669"/>
    <property type="project" value="UniProtKB-EC"/>
</dbReference>
<dbReference type="PANTHER" id="PTHR30627:SF6">
    <property type="entry name" value="BETA-LACTAMASE YBXI-RELATED"/>
    <property type="match status" value="1"/>
</dbReference>
<accession>A0A382IWN7</accession>
<evidence type="ECO:0000256" key="4">
    <source>
        <dbReference type="ARBA" id="ARBA00022729"/>
    </source>
</evidence>
<dbReference type="SUPFAM" id="SSF56601">
    <property type="entry name" value="beta-lactamase/transpeptidase-like"/>
    <property type="match status" value="1"/>
</dbReference>
<dbReference type="GO" id="GO:0046677">
    <property type="term" value="P:response to antibiotic"/>
    <property type="evidence" value="ECO:0007669"/>
    <property type="project" value="UniProtKB-KW"/>
</dbReference>
<keyword evidence="7" id="KW-0046">Antibiotic resistance</keyword>
<dbReference type="Gene3D" id="3.40.710.10">
    <property type="entry name" value="DD-peptidase/beta-lactamase superfamily"/>
    <property type="match status" value="1"/>
</dbReference>
<evidence type="ECO:0000259" key="9">
    <source>
        <dbReference type="Pfam" id="PF03717"/>
    </source>
</evidence>
<dbReference type="GO" id="GO:0005886">
    <property type="term" value="C:plasma membrane"/>
    <property type="evidence" value="ECO:0007669"/>
    <property type="project" value="TreeGrafter"/>
</dbReference>
<dbReference type="GO" id="GO:0071555">
    <property type="term" value="P:cell wall organization"/>
    <property type="evidence" value="ECO:0007669"/>
    <property type="project" value="TreeGrafter"/>
</dbReference>
<dbReference type="Pfam" id="PF00905">
    <property type="entry name" value="Transpeptidase"/>
    <property type="match status" value="1"/>
</dbReference>
<dbReference type="EMBL" id="UINC01070192">
    <property type="protein sequence ID" value="SVC04150.1"/>
    <property type="molecule type" value="Genomic_DNA"/>
</dbReference>
<comment type="catalytic activity">
    <reaction evidence="1">
        <text>a beta-lactam + H2O = a substituted beta-amino acid</text>
        <dbReference type="Rhea" id="RHEA:20401"/>
        <dbReference type="ChEBI" id="CHEBI:15377"/>
        <dbReference type="ChEBI" id="CHEBI:35627"/>
        <dbReference type="ChEBI" id="CHEBI:140347"/>
        <dbReference type="EC" id="3.5.2.6"/>
    </reaction>
</comment>
<proteinExistence type="predicted"/>
<dbReference type="InterPro" id="IPR050515">
    <property type="entry name" value="Beta-lactam/transpept"/>
</dbReference>
<keyword evidence="4" id="KW-0732">Signal</keyword>
<protein>
    <recommendedName>
        <fullName evidence="3">beta-lactamase</fullName>
        <ecNumber evidence="3">3.5.2.6</ecNumber>
    </recommendedName>
</protein>
<feature type="domain" description="Penicillin-binding protein dimerisation" evidence="9">
    <location>
        <begin position="24"/>
        <end position="166"/>
    </location>
</feature>
<feature type="domain" description="Penicillin-binding protein transpeptidase" evidence="8">
    <location>
        <begin position="213"/>
        <end position="284"/>
    </location>
</feature>
<reference evidence="10" key="1">
    <citation type="submission" date="2018-05" db="EMBL/GenBank/DDBJ databases">
        <authorList>
            <person name="Lanie J.A."/>
            <person name="Ng W.-L."/>
            <person name="Kazmierczak K.M."/>
            <person name="Andrzejewski T.M."/>
            <person name="Davidsen T.M."/>
            <person name="Wayne K.J."/>
            <person name="Tettelin H."/>
            <person name="Glass J.I."/>
            <person name="Rusch D."/>
            <person name="Podicherti R."/>
            <person name="Tsui H.-C.T."/>
            <person name="Winkler M.E."/>
        </authorList>
    </citation>
    <scope>NUCLEOTIDE SEQUENCE</scope>
</reference>
<dbReference type="InterPro" id="IPR001460">
    <property type="entry name" value="PCN-bd_Tpept"/>
</dbReference>
<dbReference type="SUPFAM" id="SSF56519">
    <property type="entry name" value="Penicillin binding protein dimerisation domain"/>
    <property type="match status" value="1"/>
</dbReference>
<evidence type="ECO:0000313" key="10">
    <source>
        <dbReference type="EMBL" id="SVC04150.1"/>
    </source>
</evidence>
<keyword evidence="5" id="KW-0378">Hydrolase</keyword>
<evidence type="ECO:0000256" key="6">
    <source>
        <dbReference type="ARBA" id="ARBA00023136"/>
    </source>
</evidence>
<evidence type="ECO:0000259" key="8">
    <source>
        <dbReference type="Pfam" id="PF00905"/>
    </source>
</evidence>
<organism evidence="10">
    <name type="scientific">marine metagenome</name>
    <dbReference type="NCBI Taxonomy" id="408172"/>
    <lineage>
        <taxon>unclassified sequences</taxon>
        <taxon>metagenomes</taxon>
        <taxon>ecological metagenomes</taxon>
    </lineage>
</organism>
<dbReference type="EC" id="3.5.2.6" evidence="3"/>
<dbReference type="InterPro" id="IPR005311">
    <property type="entry name" value="PBP_dimer"/>
</dbReference>
<gene>
    <name evidence="10" type="ORF">METZ01_LOCUS257004</name>
</gene>
<evidence type="ECO:0000256" key="2">
    <source>
        <dbReference type="ARBA" id="ARBA00004370"/>
    </source>
</evidence>
<dbReference type="GO" id="GO:0008658">
    <property type="term" value="F:penicillin binding"/>
    <property type="evidence" value="ECO:0007669"/>
    <property type="project" value="InterPro"/>
</dbReference>